<evidence type="ECO:0000256" key="1">
    <source>
        <dbReference type="ARBA" id="ARBA00004651"/>
    </source>
</evidence>
<feature type="transmembrane region" description="Helical" evidence="7">
    <location>
        <begin position="127"/>
        <end position="149"/>
    </location>
</feature>
<dbReference type="PROSITE" id="PS50928">
    <property type="entry name" value="ABC_TM1"/>
    <property type="match status" value="1"/>
</dbReference>
<dbReference type="EMBL" id="QUMS01000001">
    <property type="protein sequence ID" value="REG11440.1"/>
    <property type="molecule type" value="Genomic_DNA"/>
</dbReference>
<reference evidence="9 10" key="1">
    <citation type="submission" date="2018-08" db="EMBL/GenBank/DDBJ databases">
        <title>Genomic Encyclopedia of Type Strains, Phase IV (KMG-IV): sequencing the most valuable type-strain genomes for metagenomic binning, comparative biology and taxonomic classification.</title>
        <authorList>
            <person name="Goeker M."/>
        </authorList>
    </citation>
    <scope>NUCLEOTIDE SEQUENCE [LARGE SCALE GENOMIC DNA]</scope>
    <source>
        <strain evidence="9 10">DSM 23923</strain>
    </source>
</reference>
<name>A0A3E0AND3_9CHLR</name>
<evidence type="ECO:0000256" key="3">
    <source>
        <dbReference type="ARBA" id="ARBA00022475"/>
    </source>
</evidence>
<dbReference type="PANTHER" id="PTHR30193:SF37">
    <property type="entry name" value="INNER MEMBRANE ABC TRANSPORTER PERMEASE PROTEIN YCJO"/>
    <property type="match status" value="1"/>
</dbReference>
<feature type="transmembrane region" description="Helical" evidence="7">
    <location>
        <begin position="210"/>
        <end position="233"/>
    </location>
</feature>
<dbReference type="Proteomes" id="UP000256388">
    <property type="component" value="Unassembled WGS sequence"/>
</dbReference>
<sequence>MLPVCSKQSRLNIYGNWKSKESGCVTMPEFSKLSSLMKKTSDKVRVPNKVSRRFSLGGKDRRETIIGGLFVTPALVMYAIFVLVPLVLSVYYSFFRWNGITPMTWVGLKNYRTVFEVPDLLATIFNAFKLVLFFSIIPVGLGLIVASVIQRVGSGRFGSITRTVLFLPQVIPLVAAGIIWGWLLALPGLINEVLTAVGLESFTRAWLGDFTWALPSVGMIGVWVLLGFCTVLLSTGITKIDPALYESARIDGASWWNEFLSITVPLLKYEIGVCLTVTVINALSAFDIVYVSTAGGPGNSTAVPGVKIYILAFTEQRIGLASALAVLLMILVLVVVLPLQRLNREEE</sequence>
<dbReference type="GO" id="GO:0005886">
    <property type="term" value="C:plasma membrane"/>
    <property type="evidence" value="ECO:0007669"/>
    <property type="project" value="UniProtKB-SubCell"/>
</dbReference>
<evidence type="ECO:0000256" key="5">
    <source>
        <dbReference type="ARBA" id="ARBA00022989"/>
    </source>
</evidence>
<feature type="transmembrane region" description="Helical" evidence="7">
    <location>
        <begin position="170"/>
        <end position="190"/>
    </location>
</feature>
<dbReference type="Gene3D" id="1.10.3720.10">
    <property type="entry name" value="MetI-like"/>
    <property type="match status" value="1"/>
</dbReference>
<keyword evidence="3" id="KW-1003">Cell membrane</keyword>
<evidence type="ECO:0000313" key="10">
    <source>
        <dbReference type="Proteomes" id="UP000256388"/>
    </source>
</evidence>
<evidence type="ECO:0000256" key="6">
    <source>
        <dbReference type="ARBA" id="ARBA00023136"/>
    </source>
</evidence>
<keyword evidence="4 7" id="KW-0812">Transmembrane</keyword>
<comment type="caution">
    <text evidence="9">The sequence shown here is derived from an EMBL/GenBank/DDBJ whole genome shotgun (WGS) entry which is preliminary data.</text>
</comment>
<dbReference type="InterPro" id="IPR000515">
    <property type="entry name" value="MetI-like"/>
</dbReference>
<organism evidence="9 10">
    <name type="scientific">Pelolinea submarina</name>
    <dbReference type="NCBI Taxonomy" id="913107"/>
    <lineage>
        <taxon>Bacteria</taxon>
        <taxon>Bacillati</taxon>
        <taxon>Chloroflexota</taxon>
        <taxon>Anaerolineae</taxon>
        <taxon>Anaerolineales</taxon>
        <taxon>Anaerolineaceae</taxon>
        <taxon>Pelolinea</taxon>
    </lineage>
</organism>
<evidence type="ECO:0000256" key="2">
    <source>
        <dbReference type="ARBA" id="ARBA00022448"/>
    </source>
</evidence>
<protein>
    <submittedName>
        <fullName evidence="9">Carbohydrate ABC transporter membrane protein 1 (CUT1 family)</fullName>
    </submittedName>
</protein>
<evidence type="ECO:0000256" key="7">
    <source>
        <dbReference type="RuleBase" id="RU363032"/>
    </source>
</evidence>
<dbReference type="Pfam" id="PF00528">
    <property type="entry name" value="BPD_transp_1"/>
    <property type="match status" value="1"/>
</dbReference>
<keyword evidence="6 7" id="KW-0472">Membrane</keyword>
<comment type="similarity">
    <text evidence="7">Belongs to the binding-protein-dependent transport system permease family.</text>
</comment>
<dbReference type="SUPFAM" id="SSF161098">
    <property type="entry name" value="MetI-like"/>
    <property type="match status" value="1"/>
</dbReference>
<evidence type="ECO:0000313" key="9">
    <source>
        <dbReference type="EMBL" id="REG11440.1"/>
    </source>
</evidence>
<feature type="transmembrane region" description="Helical" evidence="7">
    <location>
        <begin position="318"/>
        <end position="339"/>
    </location>
</feature>
<evidence type="ECO:0000256" key="4">
    <source>
        <dbReference type="ARBA" id="ARBA00022692"/>
    </source>
</evidence>
<feature type="transmembrane region" description="Helical" evidence="7">
    <location>
        <begin position="69"/>
        <end position="94"/>
    </location>
</feature>
<keyword evidence="2 7" id="KW-0813">Transport</keyword>
<keyword evidence="10" id="KW-1185">Reference proteome</keyword>
<dbReference type="CDD" id="cd06261">
    <property type="entry name" value="TM_PBP2"/>
    <property type="match status" value="1"/>
</dbReference>
<proteinExistence type="inferred from homology"/>
<keyword evidence="5 7" id="KW-1133">Transmembrane helix</keyword>
<dbReference type="AlphaFoldDB" id="A0A3E0AND3"/>
<dbReference type="InterPro" id="IPR035906">
    <property type="entry name" value="MetI-like_sf"/>
</dbReference>
<gene>
    <name evidence="9" type="ORF">DFR64_1323</name>
</gene>
<evidence type="ECO:0000259" key="8">
    <source>
        <dbReference type="PROSITE" id="PS50928"/>
    </source>
</evidence>
<feature type="domain" description="ABC transmembrane type-1" evidence="8">
    <location>
        <begin position="124"/>
        <end position="339"/>
    </location>
</feature>
<dbReference type="InterPro" id="IPR051393">
    <property type="entry name" value="ABC_transporter_permease"/>
</dbReference>
<dbReference type="PANTHER" id="PTHR30193">
    <property type="entry name" value="ABC TRANSPORTER PERMEASE PROTEIN"/>
    <property type="match status" value="1"/>
</dbReference>
<dbReference type="GO" id="GO:0055085">
    <property type="term" value="P:transmembrane transport"/>
    <property type="evidence" value="ECO:0007669"/>
    <property type="project" value="InterPro"/>
</dbReference>
<comment type="subcellular location">
    <subcellularLocation>
        <location evidence="1 7">Cell membrane</location>
        <topology evidence="1 7">Multi-pass membrane protein</topology>
    </subcellularLocation>
</comment>
<accession>A0A3E0AND3</accession>